<dbReference type="PANTHER" id="PTHR21738">
    <property type="entry name" value="RIBOSOMAL RNA PROCESSING PROTEIN 36 HOMOLOG"/>
    <property type="match status" value="1"/>
</dbReference>
<dbReference type="PANTHER" id="PTHR21738:SF0">
    <property type="entry name" value="RIBOSOMAL RNA PROCESSING PROTEIN 36 HOMOLOG"/>
    <property type="match status" value="1"/>
</dbReference>
<organism evidence="8 9">
    <name type="scientific">Drosophila rubida</name>
    <dbReference type="NCBI Taxonomy" id="30044"/>
    <lineage>
        <taxon>Eukaryota</taxon>
        <taxon>Metazoa</taxon>
        <taxon>Ecdysozoa</taxon>
        <taxon>Arthropoda</taxon>
        <taxon>Hexapoda</taxon>
        <taxon>Insecta</taxon>
        <taxon>Pterygota</taxon>
        <taxon>Neoptera</taxon>
        <taxon>Endopterygota</taxon>
        <taxon>Diptera</taxon>
        <taxon>Brachycera</taxon>
        <taxon>Muscomorpha</taxon>
        <taxon>Ephydroidea</taxon>
        <taxon>Drosophilidae</taxon>
        <taxon>Drosophila</taxon>
    </lineage>
</organism>
<comment type="function">
    <text evidence="6">Component of the 90S pre-ribosome involved in the maturation of rRNAs. Required for early cleavages of the pre-RNAs in the 40S ribosomal subunit maturation pathway.</text>
</comment>
<dbReference type="GO" id="GO:0000462">
    <property type="term" value="P:maturation of SSU-rRNA from tricistronic rRNA transcript (SSU-rRNA, 5.8S rRNA, LSU-rRNA)"/>
    <property type="evidence" value="ECO:0007669"/>
    <property type="project" value="TreeGrafter"/>
</dbReference>
<dbReference type="GO" id="GO:0005730">
    <property type="term" value="C:nucleolus"/>
    <property type="evidence" value="ECO:0007669"/>
    <property type="project" value="UniProtKB-SubCell"/>
</dbReference>
<evidence type="ECO:0000313" key="8">
    <source>
        <dbReference type="EMBL" id="KAH8381284.1"/>
    </source>
</evidence>
<proteinExistence type="inferred from homology"/>
<comment type="caution">
    <text evidence="8">The sequence shown here is derived from an EMBL/GenBank/DDBJ whole genome shotgun (WGS) entry which is preliminary data.</text>
</comment>
<dbReference type="Pfam" id="PF06102">
    <property type="entry name" value="RRP36"/>
    <property type="match status" value="1"/>
</dbReference>
<sequence>MSSSSESSDVSEHEASGDEETQNAIREDLKGMTLEEIMQLKEELGAKVYKEAVLGSKSVKVKQPKAKSELKRLNKNRPREISAKRQVPFLGAEQRVERKKESELRDPRFDERTGNYNIDTFKKNYKFITNIRQNEVNQLKKQLDNVEGDEKQKIKHTMQRLINKNVEDKKWHTKQKHLKKERKAIQKAHDEGRQPHYITKSTDIIHYILHLKYLLNTFAEERRAKELVSQFERLQSTGKLNKHLEKRRKKNAAKDRKRISIE</sequence>
<evidence type="ECO:0000313" key="9">
    <source>
        <dbReference type="Proteomes" id="UP001200034"/>
    </source>
</evidence>
<comment type="similarity">
    <text evidence="2 6">Belongs to the RRP36 family.</text>
</comment>
<evidence type="ECO:0000256" key="4">
    <source>
        <dbReference type="ARBA" id="ARBA00022552"/>
    </source>
</evidence>
<protein>
    <recommendedName>
        <fullName evidence="6">rRNA biogenesis protein RRP36</fullName>
    </recommendedName>
</protein>
<keyword evidence="9" id="KW-1185">Reference proteome</keyword>
<dbReference type="EMBL" id="JAJJHW010000824">
    <property type="protein sequence ID" value="KAH8381284.1"/>
    <property type="molecule type" value="Genomic_DNA"/>
</dbReference>
<comment type="subcellular location">
    <subcellularLocation>
        <location evidence="1 6">Nucleus</location>
        <location evidence="1 6">Nucleolus</location>
    </subcellularLocation>
</comment>
<evidence type="ECO:0000256" key="2">
    <source>
        <dbReference type="ARBA" id="ARBA00009418"/>
    </source>
</evidence>
<accession>A0AAD4K6P2</accession>
<feature type="region of interest" description="Disordered" evidence="7">
    <location>
        <begin position="1"/>
        <end position="29"/>
    </location>
</feature>
<dbReference type="AlphaFoldDB" id="A0AAD4K6P2"/>
<dbReference type="InterPro" id="IPR009292">
    <property type="entry name" value="RRP36"/>
</dbReference>
<keyword evidence="6" id="KW-0687">Ribonucleoprotein</keyword>
<dbReference type="Proteomes" id="UP001200034">
    <property type="component" value="Unassembled WGS sequence"/>
</dbReference>
<keyword evidence="5 6" id="KW-0539">Nucleus</keyword>
<reference evidence="8" key="1">
    <citation type="journal article" date="2021" name="Mol. Ecol. Resour.">
        <title>Phylogenomic analyses of the genus Drosophila reveals genomic signals of climate adaptation.</title>
        <authorList>
            <person name="Li F."/>
            <person name="Rane R.V."/>
            <person name="Luria V."/>
            <person name="Xiong Z."/>
            <person name="Chen J."/>
            <person name="Li Z."/>
            <person name="Catullo R.A."/>
            <person name="Griffin P.C."/>
            <person name="Schiffer M."/>
            <person name="Pearce S."/>
            <person name="Lee S.F."/>
            <person name="McElroy K."/>
            <person name="Stocker A."/>
            <person name="Shirriffs J."/>
            <person name="Cockerell F."/>
            <person name="Coppin C."/>
            <person name="Sgro C.M."/>
            <person name="Karger A."/>
            <person name="Cain J.W."/>
            <person name="Weber J.A."/>
            <person name="Santpere G."/>
            <person name="Kirschner M.W."/>
            <person name="Hoffmann A.A."/>
            <person name="Oakeshott J.G."/>
            <person name="Zhang G."/>
        </authorList>
    </citation>
    <scope>NUCLEOTIDE SEQUENCE</scope>
    <source>
        <strain evidence="8">BGI-SZ-2011g</strain>
    </source>
</reference>
<comment type="subunit">
    <text evidence="6">Associates with 90S and pre-40S pre-ribosomal particles.</text>
</comment>
<evidence type="ECO:0000256" key="1">
    <source>
        <dbReference type="ARBA" id="ARBA00004604"/>
    </source>
</evidence>
<evidence type="ECO:0000256" key="7">
    <source>
        <dbReference type="SAM" id="MobiDB-lite"/>
    </source>
</evidence>
<keyword evidence="3 6" id="KW-0690">Ribosome biogenesis</keyword>
<dbReference type="GO" id="GO:0030686">
    <property type="term" value="C:90S preribosome"/>
    <property type="evidence" value="ECO:0007669"/>
    <property type="project" value="TreeGrafter"/>
</dbReference>
<keyword evidence="4 6" id="KW-0698">rRNA processing</keyword>
<name>A0AAD4K6P2_9MUSC</name>
<evidence type="ECO:0000256" key="3">
    <source>
        <dbReference type="ARBA" id="ARBA00022517"/>
    </source>
</evidence>
<evidence type="ECO:0000256" key="5">
    <source>
        <dbReference type="ARBA" id="ARBA00023242"/>
    </source>
</evidence>
<gene>
    <name evidence="8" type="ORF">KR093_001741</name>
</gene>
<evidence type="ECO:0000256" key="6">
    <source>
        <dbReference type="RuleBase" id="RU368027"/>
    </source>
</evidence>